<evidence type="ECO:0000313" key="6">
    <source>
        <dbReference type="Proteomes" id="UP000028547"/>
    </source>
</evidence>
<dbReference type="Pfam" id="PF01041">
    <property type="entry name" value="DegT_DnrJ_EryC1"/>
    <property type="match status" value="1"/>
</dbReference>
<dbReference type="PANTHER" id="PTHR30244:SF34">
    <property type="entry name" value="DTDP-4-AMINO-4,6-DIDEOXYGALACTOSE TRANSAMINASE"/>
    <property type="match status" value="1"/>
</dbReference>
<dbReference type="Gene3D" id="3.90.1150.10">
    <property type="entry name" value="Aspartate Aminotransferase, domain 1"/>
    <property type="match status" value="1"/>
</dbReference>
<dbReference type="AlphaFoldDB" id="A0A084SVF4"/>
<dbReference type="GO" id="GO:0000271">
    <property type="term" value="P:polysaccharide biosynthetic process"/>
    <property type="evidence" value="ECO:0007669"/>
    <property type="project" value="TreeGrafter"/>
</dbReference>
<evidence type="ECO:0000313" key="5">
    <source>
        <dbReference type="EMBL" id="KFA92439.1"/>
    </source>
</evidence>
<comment type="similarity">
    <text evidence="1 4">Belongs to the DegT/DnrJ/EryC1 family.</text>
</comment>
<organism evidence="5 6">
    <name type="scientific">Archangium violaceum Cb vi76</name>
    <dbReference type="NCBI Taxonomy" id="1406225"/>
    <lineage>
        <taxon>Bacteria</taxon>
        <taxon>Pseudomonadati</taxon>
        <taxon>Myxococcota</taxon>
        <taxon>Myxococcia</taxon>
        <taxon>Myxococcales</taxon>
        <taxon>Cystobacterineae</taxon>
        <taxon>Archangiaceae</taxon>
        <taxon>Archangium</taxon>
    </lineage>
</organism>
<comment type="caution">
    <text evidence="5">The sequence shown here is derived from an EMBL/GenBank/DDBJ whole genome shotgun (WGS) entry which is preliminary data.</text>
</comment>
<dbReference type="PIRSF" id="PIRSF000390">
    <property type="entry name" value="PLP_StrS"/>
    <property type="match status" value="1"/>
</dbReference>
<keyword evidence="5" id="KW-0032">Aminotransferase</keyword>
<dbReference type="InterPro" id="IPR015421">
    <property type="entry name" value="PyrdxlP-dep_Trfase_major"/>
</dbReference>
<dbReference type="GO" id="GO:0030170">
    <property type="term" value="F:pyridoxal phosphate binding"/>
    <property type="evidence" value="ECO:0007669"/>
    <property type="project" value="TreeGrafter"/>
</dbReference>
<dbReference type="InterPro" id="IPR015424">
    <property type="entry name" value="PyrdxlP-dep_Trfase"/>
</dbReference>
<evidence type="ECO:0000256" key="4">
    <source>
        <dbReference type="RuleBase" id="RU004508"/>
    </source>
</evidence>
<name>A0A084SVF4_9BACT</name>
<dbReference type="Proteomes" id="UP000028547">
    <property type="component" value="Unassembled WGS sequence"/>
</dbReference>
<accession>A0A084SVF4</accession>
<dbReference type="Gene3D" id="3.40.640.10">
    <property type="entry name" value="Type I PLP-dependent aspartate aminotransferase-like (Major domain)"/>
    <property type="match status" value="1"/>
</dbReference>
<evidence type="ECO:0000256" key="1">
    <source>
        <dbReference type="ARBA" id="ARBA00037999"/>
    </source>
</evidence>
<dbReference type="EMBL" id="JPMI01000096">
    <property type="protein sequence ID" value="KFA92439.1"/>
    <property type="molecule type" value="Genomic_DNA"/>
</dbReference>
<gene>
    <name evidence="5" type="ORF">Q664_15730</name>
</gene>
<feature type="modified residue" description="N6-(pyridoxal phosphate)lysine" evidence="3">
    <location>
        <position position="190"/>
    </location>
</feature>
<dbReference type="GO" id="GO:0008483">
    <property type="term" value="F:transaminase activity"/>
    <property type="evidence" value="ECO:0007669"/>
    <property type="project" value="UniProtKB-KW"/>
</dbReference>
<proteinExistence type="inferred from homology"/>
<evidence type="ECO:0000256" key="2">
    <source>
        <dbReference type="PIRSR" id="PIRSR000390-1"/>
    </source>
</evidence>
<dbReference type="PANTHER" id="PTHR30244">
    <property type="entry name" value="TRANSAMINASE"/>
    <property type="match status" value="1"/>
</dbReference>
<reference evidence="5 6" key="1">
    <citation type="submission" date="2014-07" db="EMBL/GenBank/DDBJ databases">
        <title>Draft Genome Sequence of Gephyronic Acid Producer, Cystobacter violaceus Strain Cb vi76.</title>
        <authorList>
            <person name="Stevens D.C."/>
            <person name="Young J."/>
            <person name="Carmichael R."/>
            <person name="Tan J."/>
            <person name="Taylor R.E."/>
        </authorList>
    </citation>
    <scope>NUCLEOTIDE SEQUENCE [LARGE SCALE GENOMIC DNA]</scope>
    <source>
        <strain evidence="5 6">Cb vi76</strain>
    </source>
</reference>
<keyword evidence="3 4" id="KW-0663">Pyridoxal phosphate</keyword>
<dbReference type="InterPro" id="IPR000653">
    <property type="entry name" value="DegT/StrS_aminotransferase"/>
</dbReference>
<evidence type="ECO:0000256" key="3">
    <source>
        <dbReference type="PIRSR" id="PIRSR000390-2"/>
    </source>
</evidence>
<sequence>MAEASVKNKRVISDKYRASYEDDQPALAAALASGLSGTSDIVTEYEAALRACFSNRNAIAISSGGAAITVALAAVGVKAGDEVVLTPTCPLCTVYPIMDMGAKPVFVDTRPDSFSVDLEDLARVITKKTRAIIEIPMWGMPTEVDELQQAARKAGIPLILDLAHSHGSTLHGRSLSAYGDLSCFSTHERKPLATGEGGFILTDNDDLARRCRDYSRFGNLNGRDFGLNFKLGGLAAALGKNRLKYLARQLEGRRENAERFLSQLTHPSVREFTRLTGARTNYYFLTLRTSFADNRRFIDYLDEHGIPSDIKRYGCRCLYEFPAVEQFRRPCPNGERLLNTMTTIPVHPALSGEDIDYMVGVVNAYQER</sequence>
<keyword evidence="5" id="KW-0808">Transferase</keyword>
<dbReference type="InterPro" id="IPR015422">
    <property type="entry name" value="PyrdxlP-dep_Trfase_small"/>
</dbReference>
<protein>
    <submittedName>
        <fullName evidence="5">Aspartate aminotransferase</fullName>
    </submittedName>
</protein>
<dbReference type="RefSeq" id="WP_043395130.1">
    <property type="nucleotide sequence ID" value="NZ_JPMI01000096.1"/>
</dbReference>
<feature type="active site" description="Proton acceptor" evidence="2">
    <location>
        <position position="190"/>
    </location>
</feature>
<dbReference type="SUPFAM" id="SSF53383">
    <property type="entry name" value="PLP-dependent transferases"/>
    <property type="match status" value="1"/>
</dbReference>